<sequence>MTAMDTDRETDAGRALRLLWREPGSGPVGRGPRPARSVEGVIRAAIAVADADPAGLDAVTMRRVAQELGVTPMTLYTYIPGKAVLLDLMLDTVYQDMPRPPWPPDTPWRDRVTAVADANRDLFERHPWVARLPTSRPPLGPGVIAKYEHELRALDGLGLDDLDMDAALTHLLAFVQSTARAALDQRATEAGSALTDQQWWDAHAPVLAKIHDPERFPLAGRVGTAAGQAYRSANAPDHGYAFGLARVLDGLAALIDRRTP</sequence>
<dbReference type="SUPFAM" id="SSF46689">
    <property type="entry name" value="Homeodomain-like"/>
    <property type="match status" value="1"/>
</dbReference>
<dbReference type="STRING" id="408015.SXIM_38470"/>
<dbReference type="SUPFAM" id="SSF48498">
    <property type="entry name" value="Tetracyclin repressor-like, C-terminal domain"/>
    <property type="match status" value="1"/>
</dbReference>
<organism evidence="6 7">
    <name type="scientific">Streptomyces xiamenensis</name>
    <dbReference type="NCBI Taxonomy" id="408015"/>
    <lineage>
        <taxon>Bacteria</taxon>
        <taxon>Bacillati</taxon>
        <taxon>Actinomycetota</taxon>
        <taxon>Actinomycetes</taxon>
        <taxon>Kitasatosporales</taxon>
        <taxon>Streptomycetaceae</taxon>
        <taxon>Streptomyces</taxon>
    </lineage>
</organism>
<dbReference type="InterPro" id="IPR001647">
    <property type="entry name" value="HTH_TetR"/>
</dbReference>
<dbReference type="Gene3D" id="1.10.357.10">
    <property type="entry name" value="Tetracycline Repressor, domain 2"/>
    <property type="match status" value="1"/>
</dbReference>
<dbReference type="InterPro" id="IPR009057">
    <property type="entry name" value="Homeodomain-like_sf"/>
</dbReference>
<dbReference type="HOGENOM" id="CLU_069543_0_1_11"/>
<dbReference type="AlphaFoldDB" id="A0A0F7CPT7"/>
<feature type="domain" description="HTH tetR-type" evidence="4">
    <location>
        <begin position="55"/>
        <end position="87"/>
    </location>
</feature>
<dbReference type="Gene3D" id="1.10.10.60">
    <property type="entry name" value="Homeodomain-like"/>
    <property type="match status" value="1"/>
</dbReference>
<dbReference type="Pfam" id="PF00440">
    <property type="entry name" value="TetR_N"/>
    <property type="match status" value="1"/>
</dbReference>
<dbReference type="InterPro" id="IPR036271">
    <property type="entry name" value="Tet_transcr_reg_TetR-rel_C_sf"/>
</dbReference>
<dbReference type="PATRIC" id="fig|408015.6.peg.3898"/>
<dbReference type="Pfam" id="PF02909">
    <property type="entry name" value="TetR_C_1"/>
    <property type="match status" value="1"/>
</dbReference>
<keyword evidence="1" id="KW-0805">Transcription regulation</keyword>
<evidence type="ECO:0000313" key="7">
    <source>
        <dbReference type="Proteomes" id="UP000034034"/>
    </source>
</evidence>
<gene>
    <name evidence="6" type="ORF">SXIM_38470</name>
</gene>
<evidence type="ECO:0000256" key="2">
    <source>
        <dbReference type="ARBA" id="ARBA00023125"/>
    </source>
</evidence>
<dbReference type="GO" id="GO:0000976">
    <property type="term" value="F:transcription cis-regulatory region binding"/>
    <property type="evidence" value="ECO:0007669"/>
    <property type="project" value="TreeGrafter"/>
</dbReference>
<dbReference type="KEGG" id="sxi:SXIM_38470"/>
<dbReference type="InterPro" id="IPR004111">
    <property type="entry name" value="Repressor_TetR_C"/>
</dbReference>
<protein>
    <submittedName>
        <fullName evidence="6">TetR family transcriptional regulator</fullName>
    </submittedName>
</protein>
<evidence type="ECO:0000256" key="1">
    <source>
        <dbReference type="ARBA" id="ARBA00023015"/>
    </source>
</evidence>
<dbReference type="PANTHER" id="PTHR30055:SF151">
    <property type="entry name" value="TRANSCRIPTIONAL REGULATORY PROTEIN"/>
    <property type="match status" value="1"/>
</dbReference>
<proteinExistence type="predicted"/>
<accession>A0A0F7CPT7</accession>
<dbReference type="EMBL" id="CP009922">
    <property type="protein sequence ID" value="AKG45231.1"/>
    <property type="molecule type" value="Genomic_DNA"/>
</dbReference>
<evidence type="ECO:0000313" key="6">
    <source>
        <dbReference type="EMBL" id="AKG45231.1"/>
    </source>
</evidence>
<dbReference type="GO" id="GO:0003700">
    <property type="term" value="F:DNA-binding transcription factor activity"/>
    <property type="evidence" value="ECO:0007669"/>
    <property type="project" value="TreeGrafter"/>
</dbReference>
<dbReference type="InterPro" id="IPR050109">
    <property type="entry name" value="HTH-type_TetR-like_transc_reg"/>
</dbReference>
<evidence type="ECO:0000259" key="5">
    <source>
        <dbReference type="Pfam" id="PF02909"/>
    </source>
</evidence>
<keyword evidence="7" id="KW-1185">Reference proteome</keyword>
<dbReference type="PANTHER" id="PTHR30055">
    <property type="entry name" value="HTH-TYPE TRANSCRIPTIONAL REGULATOR RUTR"/>
    <property type="match status" value="1"/>
</dbReference>
<evidence type="ECO:0000256" key="3">
    <source>
        <dbReference type="ARBA" id="ARBA00023163"/>
    </source>
</evidence>
<evidence type="ECO:0000259" key="4">
    <source>
        <dbReference type="Pfam" id="PF00440"/>
    </source>
</evidence>
<name>A0A0F7CPT7_9ACTN</name>
<keyword evidence="2" id="KW-0238">DNA-binding</keyword>
<dbReference type="Proteomes" id="UP000034034">
    <property type="component" value="Chromosome"/>
</dbReference>
<reference evidence="6" key="1">
    <citation type="submission" date="2019-08" db="EMBL/GenBank/DDBJ databases">
        <title>Complete genome sequence of a mangrove-derived Streptomyces xiamenensis.</title>
        <authorList>
            <person name="Xu J."/>
        </authorList>
    </citation>
    <scope>NUCLEOTIDE SEQUENCE</scope>
    <source>
        <strain evidence="6">318</strain>
    </source>
</reference>
<dbReference type="GO" id="GO:0045892">
    <property type="term" value="P:negative regulation of DNA-templated transcription"/>
    <property type="evidence" value="ECO:0007669"/>
    <property type="project" value="InterPro"/>
</dbReference>
<feature type="domain" description="Tetracycline repressor TetR C-terminal" evidence="5">
    <location>
        <begin position="101"/>
        <end position="254"/>
    </location>
</feature>
<keyword evidence="3" id="KW-0804">Transcription</keyword>